<feature type="transmembrane region" description="Helical" evidence="1">
    <location>
        <begin position="118"/>
        <end position="138"/>
    </location>
</feature>
<feature type="transmembrane region" description="Helical" evidence="1">
    <location>
        <begin position="92"/>
        <end position="112"/>
    </location>
</feature>
<dbReference type="Proteomes" id="UP001056535">
    <property type="component" value="Chromosome"/>
</dbReference>
<evidence type="ECO:0000313" key="2">
    <source>
        <dbReference type="EMBL" id="USQ77706.1"/>
    </source>
</evidence>
<reference evidence="2" key="1">
    <citation type="submission" date="2022-06" db="EMBL/GenBank/DDBJ databases">
        <title>Ornithinimicrobium JY.X270.</title>
        <authorList>
            <person name="Huang Y."/>
        </authorList>
    </citation>
    <scope>NUCLEOTIDE SEQUENCE</scope>
    <source>
        <strain evidence="2">JY.X270</strain>
    </source>
</reference>
<keyword evidence="3" id="KW-1185">Reference proteome</keyword>
<protein>
    <submittedName>
        <fullName evidence="2">Uncharacterized protein</fullName>
    </submittedName>
</protein>
<keyword evidence="1" id="KW-1133">Transmembrane helix</keyword>
<evidence type="ECO:0000256" key="1">
    <source>
        <dbReference type="SAM" id="Phobius"/>
    </source>
</evidence>
<name>A0ABY4YME3_9MICO</name>
<dbReference type="RefSeq" id="WP_252623141.1">
    <property type="nucleotide sequence ID" value="NZ_CP099490.1"/>
</dbReference>
<gene>
    <name evidence="2" type="ORF">NF557_07345</name>
</gene>
<accession>A0ABY4YME3</accession>
<dbReference type="EMBL" id="CP099490">
    <property type="protein sequence ID" value="USQ77706.1"/>
    <property type="molecule type" value="Genomic_DNA"/>
</dbReference>
<organism evidence="2 3">
    <name type="scientific">Ornithinimicrobium cryptoxanthini</name>
    <dbReference type="NCBI Taxonomy" id="2934161"/>
    <lineage>
        <taxon>Bacteria</taxon>
        <taxon>Bacillati</taxon>
        <taxon>Actinomycetota</taxon>
        <taxon>Actinomycetes</taxon>
        <taxon>Micrococcales</taxon>
        <taxon>Ornithinimicrobiaceae</taxon>
        <taxon>Ornithinimicrobium</taxon>
    </lineage>
</organism>
<proteinExistence type="predicted"/>
<feature type="transmembrane region" description="Helical" evidence="1">
    <location>
        <begin position="44"/>
        <end position="62"/>
    </location>
</feature>
<feature type="transmembrane region" description="Helical" evidence="1">
    <location>
        <begin position="12"/>
        <end position="32"/>
    </location>
</feature>
<evidence type="ECO:0000313" key="3">
    <source>
        <dbReference type="Proteomes" id="UP001056535"/>
    </source>
</evidence>
<keyword evidence="1" id="KW-0812">Transmembrane</keyword>
<sequence>MSTTEMSSRQKAIALLTMMVALGGVIVVGLLLREHGPGNMGTGFLQGGAVGVLGVAVVAWRVTRSPGRATSFERAFTQQGDERDDAVLTRSLAVLGLAAFPLTGAAAVAIGLGAYVPMVLTLLLVAQLLVGAIAFAIISRTS</sequence>
<keyword evidence="1" id="KW-0472">Membrane</keyword>